<feature type="compositionally biased region" description="Low complexity" evidence="8">
    <location>
        <begin position="140"/>
        <end position="150"/>
    </location>
</feature>
<evidence type="ECO:0000256" key="2">
    <source>
        <dbReference type="ARBA" id="ARBA00022723"/>
    </source>
</evidence>
<feature type="region of interest" description="Disordered" evidence="8">
    <location>
        <begin position="975"/>
        <end position="997"/>
    </location>
</feature>
<dbReference type="PROSITE" id="PS50157">
    <property type="entry name" value="ZINC_FINGER_C2H2_2"/>
    <property type="match status" value="1"/>
</dbReference>
<feature type="compositionally biased region" description="Low complexity" evidence="8">
    <location>
        <begin position="333"/>
        <end position="352"/>
    </location>
</feature>
<evidence type="ECO:0000256" key="4">
    <source>
        <dbReference type="ARBA" id="ARBA00022771"/>
    </source>
</evidence>
<dbReference type="AlphaFoldDB" id="A0A423X2N1"/>
<evidence type="ECO:0000256" key="1">
    <source>
        <dbReference type="ARBA" id="ARBA00004123"/>
    </source>
</evidence>
<protein>
    <recommendedName>
        <fullName evidence="9">C2H2-type domain-containing protein</fullName>
    </recommendedName>
</protein>
<evidence type="ECO:0000256" key="6">
    <source>
        <dbReference type="ARBA" id="ARBA00023242"/>
    </source>
</evidence>
<feature type="region of interest" description="Disordered" evidence="8">
    <location>
        <begin position="1"/>
        <end position="177"/>
    </location>
</feature>
<name>A0A423X2N1_9PEZI</name>
<evidence type="ECO:0000259" key="9">
    <source>
        <dbReference type="PROSITE" id="PS50157"/>
    </source>
</evidence>
<keyword evidence="11" id="KW-1185">Reference proteome</keyword>
<comment type="caution">
    <text evidence="10">The sequence shown here is derived from an EMBL/GenBank/DDBJ whole genome shotgun (WGS) entry which is preliminary data.</text>
</comment>
<dbReference type="GO" id="GO:0008270">
    <property type="term" value="F:zinc ion binding"/>
    <property type="evidence" value="ECO:0007669"/>
    <property type="project" value="UniProtKB-KW"/>
</dbReference>
<feature type="compositionally biased region" description="Low complexity" evidence="8">
    <location>
        <begin position="291"/>
        <end position="309"/>
    </location>
</feature>
<feature type="compositionally biased region" description="Basic and acidic residues" evidence="8">
    <location>
        <begin position="96"/>
        <end position="109"/>
    </location>
</feature>
<dbReference type="GO" id="GO:0000978">
    <property type="term" value="F:RNA polymerase II cis-regulatory region sequence-specific DNA binding"/>
    <property type="evidence" value="ECO:0007669"/>
    <property type="project" value="InterPro"/>
</dbReference>
<sequence length="1154" mass="123931">MSSLQSIMNADEDQHDASSPTPMDKKDKVPATPASGFRGQDPSSSSTVSGHVIRSGQQPSSTYTSSTSTAVVEESNVARSGHPSTDEKPGSSSAAQEDKRRAGPSDPRARTSTATTATTSSRPGLSRRQSTTSVESMDQYGYGSASSSSFGGAGSGGLPPNHPTRPMGSPNPEVPIRLTPITGRVSRAKKGVPVHTCEMCNPPKTFTRAEHLRRHQLSHQTPRFPCTYPGCDRAFHRPDLLLRHQQRHEQEGDKASRSDSRRPSGASGASPNPEEGRSGLQGSQPRPGYASNPSGHGGPSTPSSTSDMPPRTPNMSNTSFSQGGSPATGGTGHTTTHDSYGLSSGPGPSSDYESYPLHPRVPYNGDMSSSPEPPSFNGVEYIPRSMPLYVATQNLSPSATLQTSLDNPPELIHTTDWTSASESNYSTPPSDLTASRGYWNPHRSHSSLGWQTNTSMLSPFAPSAQRDHGSLQTVAAPQYVTTHFSMSPHLAPAPYQAYSNLIDTSLMGGFADDQTQQSLLDPSITAHAAVQDRASSVRSPTPPPSSAQAADTLVTPAPLPHRINPMALVNRQKEMVVGGGNVAAGATMLGGGGSSPSWASDSPGDVLTGPALMGGSGCGIGGMAVVNPHVRSVRNTVPAYLEVYWERFHPFYPIVHRCSVEGAGQDVLKCAMAALATQYLNSKEDRIRGNQLHEYAWQEAKRYPSDDLPAMQAILLCEYFARFRGRKAVVRPSKQFESLYSRVLGNKSTMYNTPVGQSNLELQMTNEERWHIWIDGETRRRLFALSFILDNHAAHYFQQSRARTDVDPSSMSLTAPSDALWAANSADEWAAALAANPAAGNPQYLPHLDTLTPEEVAGYSYFDQAIILHAETHRLPRRHYRRSTGDKGDELDDNSPDDLETPTAASFGQTLRGAKAEDRIVYLFSKAAISICANVYLALHFTPLHDLLAVSGDSYVFCQKVLNAPTFQEHQKRLKAWAEGRTSSSPTSPHGSPTSLEGLSSAKATLYAARALAGFLDRSPDASNGVTPYVTCVSNYWGMYVCALIIWAFGHRASGRTSSSSSSGTTSTSTSTSSPAKGGAMGEEDAVGWLRLASEVSQPEQVARMRGRREAGAGVVSLVRRRLEADCVGPRSQLYVDAVGVLKKLEEGVNRRWF</sequence>
<evidence type="ECO:0000256" key="3">
    <source>
        <dbReference type="ARBA" id="ARBA00022737"/>
    </source>
</evidence>
<accession>A0A423X2N1</accession>
<dbReference type="Pfam" id="PF00096">
    <property type="entry name" value="zf-C2H2"/>
    <property type="match status" value="2"/>
</dbReference>
<feature type="compositionally biased region" description="Low complexity" evidence="8">
    <location>
        <begin position="110"/>
        <end position="122"/>
    </location>
</feature>
<dbReference type="SMART" id="SM00355">
    <property type="entry name" value="ZnF_C2H2"/>
    <property type="match status" value="2"/>
</dbReference>
<dbReference type="GO" id="GO:0000981">
    <property type="term" value="F:DNA-binding transcription factor activity, RNA polymerase II-specific"/>
    <property type="evidence" value="ECO:0007669"/>
    <property type="project" value="InterPro"/>
</dbReference>
<dbReference type="Proteomes" id="UP000285146">
    <property type="component" value="Unassembled WGS sequence"/>
</dbReference>
<feature type="domain" description="C2H2-type" evidence="9">
    <location>
        <begin position="224"/>
        <end position="253"/>
    </location>
</feature>
<proteinExistence type="predicted"/>
<feature type="compositionally biased region" description="Polar residues" evidence="8">
    <location>
        <begin position="314"/>
        <end position="325"/>
    </location>
</feature>
<comment type="subcellular location">
    <subcellularLocation>
        <location evidence="1">Nucleus</location>
    </subcellularLocation>
</comment>
<dbReference type="InParanoid" id="A0A423X2N1"/>
<dbReference type="GO" id="GO:0000785">
    <property type="term" value="C:chromatin"/>
    <property type="evidence" value="ECO:0007669"/>
    <property type="project" value="TreeGrafter"/>
</dbReference>
<feature type="region of interest" description="Disordered" evidence="8">
    <location>
        <begin position="530"/>
        <end position="550"/>
    </location>
</feature>
<evidence type="ECO:0000256" key="7">
    <source>
        <dbReference type="PROSITE-ProRule" id="PRU00042"/>
    </source>
</evidence>
<dbReference type="InterPro" id="IPR036236">
    <property type="entry name" value="Znf_C2H2_sf"/>
</dbReference>
<dbReference type="Pfam" id="PF04082">
    <property type="entry name" value="Fungal_trans"/>
    <property type="match status" value="1"/>
</dbReference>
<feature type="compositionally biased region" description="Acidic residues" evidence="8">
    <location>
        <begin position="889"/>
        <end position="900"/>
    </location>
</feature>
<feature type="compositionally biased region" description="Basic and acidic residues" evidence="8">
    <location>
        <begin position="246"/>
        <end position="262"/>
    </location>
</feature>
<dbReference type="GO" id="GO:0005634">
    <property type="term" value="C:nucleus"/>
    <property type="evidence" value="ECO:0007669"/>
    <property type="project" value="UniProtKB-SubCell"/>
</dbReference>
<feature type="compositionally biased region" description="Low complexity" evidence="8">
    <location>
        <begin position="60"/>
        <end position="69"/>
    </location>
</feature>
<feature type="region of interest" description="Disordered" evidence="8">
    <location>
        <begin position="1057"/>
        <end position="1081"/>
    </location>
</feature>
<keyword evidence="2" id="KW-0479">Metal-binding</keyword>
<gene>
    <name evidence="10" type="ORF">VPNG_06538</name>
</gene>
<dbReference type="EMBL" id="LKEB01000029">
    <property type="protein sequence ID" value="ROW10069.1"/>
    <property type="molecule type" value="Genomic_DNA"/>
</dbReference>
<keyword evidence="5" id="KW-0862">Zinc</keyword>
<dbReference type="InterPro" id="IPR007219">
    <property type="entry name" value="XnlR_reg_dom"/>
</dbReference>
<feature type="region of interest" description="Disordered" evidence="8">
    <location>
        <begin position="246"/>
        <end position="376"/>
    </location>
</feature>
<evidence type="ECO:0000256" key="8">
    <source>
        <dbReference type="SAM" id="MobiDB-lite"/>
    </source>
</evidence>
<dbReference type="InterPro" id="IPR013087">
    <property type="entry name" value="Znf_C2H2_type"/>
</dbReference>
<dbReference type="GO" id="GO:0006351">
    <property type="term" value="P:DNA-templated transcription"/>
    <property type="evidence" value="ECO:0007669"/>
    <property type="project" value="InterPro"/>
</dbReference>
<dbReference type="SUPFAM" id="SSF57667">
    <property type="entry name" value="beta-beta-alpha zinc fingers"/>
    <property type="match status" value="1"/>
</dbReference>
<evidence type="ECO:0000313" key="10">
    <source>
        <dbReference type="EMBL" id="ROW10069.1"/>
    </source>
</evidence>
<evidence type="ECO:0000313" key="11">
    <source>
        <dbReference type="Proteomes" id="UP000285146"/>
    </source>
</evidence>
<dbReference type="OrthoDB" id="6077919at2759"/>
<dbReference type="Gene3D" id="3.30.160.60">
    <property type="entry name" value="Classic Zinc Finger"/>
    <property type="match status" value="1"/>
</dbReference>
<dbReference type="PANTHER" id="PTHR40626">
    <property type="entry name" value="MIP31509P"/>
    <property type="match status" value="1"/>
</dbReference>
<feature type="compositionally biased region" description="Low complexity" evidence="8">
    <location>
        <begin position="1057"/>
        <end position="1074"/>
    </location>
</feature>
<dbReference type="InterPro" id="IPR051059">
    <property type="entry name" value="VerF-like"/>
</dbReference>
<dbReference type="PANTHER" id="PTHR40626:SF30">
    <property type="entry name" value="FINGER DOMAIN PROTEIN, PUTATIVE (AFU_ORTHOLOGUE AFUA_4G13600)-RELATED"/>
    <property type="match status" value="1"/>
</dbReference>
<feature type="compositionally biased region" description="Polar residues" evidence="8">
    <location>
        <begin position="41"/>
        <end position="59"/>
    </location>
</feature>
<organism evidence="10 11">
    <name type="scientific">Cytospora leucostoma</name>
    <dbReference type="NCBI Taxonomy" id="1230097"/>
    <lineage>
        <taxon>Eukaryota</taxon>
        <taxon>Fungi</taxon>
        <taxon>Dikarya</taxon>
        <taxon>Ascomycota</taxon>
        <taxon>Pezizomycotina</taxon>
        <taxon>Sordariomycetes</taxon>
        <taxon>Sordariomycetidae</taxon>
        <taxon>Diaporthales</taxon>
        <taxon>Cytosporaceae</taxon>
        <taxon>Cytospora</taxon>
    </lineage>
</organism>
<dbReference type="PROSITE" id="PS00028">
    <property type="entry name" value="ZINC_FINGER_C2H2_1"/>
    <property type="match status" value="1"/>
</dbReference>
<evidence type="ECO:0000256" key="5">
    <source>
        <dbReference type="ARBA" id="ARBA00022833"/>
    </source>
</evidence>
<feature type="compositionally biased region" description="Polar residues" evidence="8">
    <location>
        <begin position="127"/>
        <end position="136"/>
    </location>
</feature>
<reference evidence="10 11" key="1">
    <citation type="submission" date="2015-09" db="EMBL/GenBank/DDBJ databases">
        <title>Host preference determinants of Valsa canker pathogens revealed by comparative genomics.</title>
        <authorList>
            <person name="Yin Z."/>
            <person name="Huang L."/>
        </authorList>
    </citation>
    <scope>NUCLEOTIDE SEQUENCE [LARGE SCALE GENOMIC DNA]</scope>
    <source>
        <strain evidence="10 11">SXYLt</strain>
    </source>
</reference>
<keyword evidence="4 7" id="KW-0863">Zinc-finger</keyword>
<keyword evidence="3" id="KW-0677">Repeat</keyword>
<keyword evidence="6" id="KW-0539">Nucleus</keyword>
<dbReference type="CDD" id="cd12148">
    <property type="entry name" value="fungal_TF_MHR"/>
    <property type="match status" value="1"/>
</dbReference>
<feature type="compositionally biased region" description="Low complexity" evidence="8">
    <location>
        <begin position="982"/>
        <end position="995"/>
    </location>
</feature>
<dbReference type="STRING" id="1230097.A0A423X2N1"/>
<feature type="region of interest" description="Disordered" evidence="8">
    <location>
        <begin position="879"/>
        <end position="905"/>
    </location>
</feature>